<keyword evidence="3" id="KW-1185">Reference proteome</keyword>
<feature type="domain" description="4Fe-4S ferredoxin-type" evidence="1">
    <location>
        <begin position="848"/>
        <end position="877"/>
    </location>
</feature>
<name>K9GWA3_9PROT</name>
<dbReference type="PROSITE" id="PS51379">
    <property type="entry name" value="4FE4S_FER_2"/>
    <property type="match status" value="2"/>
</dbReference>
<protein>
    <submittedName>
        <fullName evidence="2">Molybdopterin oxidoreductase, iron-sulfur binding subunit</fullName>
    </submittedName>
</protein>
<dbReference type="Gene3D" id="3.30.70.20">
    <property type="match status" value="2"/>
</dbReference>
<dbReference type="InterPro" id="IPR030948">
    <property type="entry name" value="TAT_var_transloc_signal_dom"/>
</dbReference>
<dbReference type="SUPFAM" id="SSF50692">
    <property type="entry name" value="ADC-like"/>
    <property type="match status" value="1"/>
</dbReference>
<comment type="caution">
    <text evidence="2">The sequence shown here is derived from an EMBL/GenBank/DDBJ whole genome shotgun (WGS) entry which is preliminary data.</text>
</comment>
<dbReference type="STRING" id="1238182.C882_0354"/>
<dbReference type="eggNOG" id="COG0437">
    <property type="taxonomic scope" value="Bacteria"/>
</dbReference>
<dbReference type="OrthoDB" id="9779457at2"/>
<dbReference type="Proteomes" id="UP000009881">
    <property type="component" value="Unassembled WGS sequence"/>
</dbReference>
<organism evidence="2 3">
    <name type="scientific">Caenispirillum salinarum AK4</name>
    <dbReference type="NCBI Taxonomy" id="1238182"/>
    <lineage>
        <taxon>Bacteria</taxon>
        <taxon>Pseudomonadati</taxon>
        <taxon>Pseudomonadota</taxon>
        <taxon>Alphaproteobacteria</taxon>
        <taxon>Rhodospirillales</taxon>
        <taxon>Novispirillaceae</taxon>
        <taxon>Caenispirillum</taxon>
    </lineage>
</organism>
<evidence type="ECO:0000313" key="2">
    <source>
        <dbReference type="EMBL" id="EKV29532.1"/>
    </source>
</evidence>
<feature type="domain" description="4Fe-4S ferredoxin-type" evidence="1">
    <location>
        <begin position="761"/>
        <end position="791"/>
    </location>
</feature>
<dbReference type="EMBL" id="ANHY01000012">
    <property type="protein sequence ID" value="EKV29532.1"/>
    <property type="molecule type" value="Genomic_DNA"/>
</dbReference>
<evidence type="ECO:0000259" key="1">
    <source>
        <dbReference type="PROSITE" id="PS51379"/>
    </source>
</evidence>
<dbReference type="RefSeq" id="WP_009541013.1">
    <property type="nucleotide sequence ID" value="NZ_ANHY01000012.1"/>
</dbReference>
<accession>K9GWA3</accession>
<dbReference type="PANTHER" id="PTHR42783">
    <property type="entry name" value="GLUTAMATE SYNTHASE [NADPH] SMALL CHAIN"/>
    <property type="match status" value="1"/>
</dbReference>
<dbReference type="AlphaFoldDB" id="K9GWA3"/>
<proteinExistence type="predicted"/>
<dbReference type="SUPFAM" id="SSF54862">
    <property type="entry name" value="4Fe-4S ferredoxins"/>
    <property type="match status" value="1"/>
</dbReference>
<dbReference type="PANTHER" id="PTHR42783:SF3">
    <property type="entry name" value="GLUTAMATE SYNTHASE [NADPH] SMALL CHAIN-RELATED"/>
    <property type="match status" value="1"/>
</dbReference>
<dbReference type="CDD" id="cd10551">
    <property type="entry name" value="PsrB"/>
    <property type="match status" value="1"/>
</dbReference>
<reference evidence="2 3" key="1">
    <citation type="journal article" date="2013" name="Genome Announc.">
        <title>Draft Genome Sequence of an Alphaproteobacterium, Caenispirillum salinarum AK4(T), Isolated from a Solar Saltern.</title>
        <authorList>
            <person name="Khatri I."/>
            <person name="Singh A."/>
            <person name="Korpole S."/>
            <person name="Pinnaka A.K."/>
            <person name="Subramanian S."/>
        </authorList>
    </citation>
    <scope>NUCLEOTIDE SEQUENCE [LARGE SCALE GENOMIC DNA]</scope>
    <source>
        <strain evidence="2 3">AK4</strain>
    </source>
</reference>
<sequence>MAEKACHGNTPDIPALRRRLADARGPRLWKGLEEAADEPAFRTWLDAEFPAAAQLLDQPHARRTVLRTMAASFLLGGLSACDVYLPEDVVPWVEQPEAMVPGVPRFYASMIPFQGYARPVVIETHEGRPTRLDGNHRHPAATRALDPFTQAEVLRLYDPDRSATALRNGNPVSTAAARSQALNVIQGLENGEAVRLLTGRTTSPTLLRQIEELKQRLPGLRHHVWEPVDEVGPRLRAAEMAFGRPLETRVRLGEADVVVSLEDDLLGAGLMQLDHAPDWAERRRRGHETGDLNRLYVAESTPTLTGAKAADRHVVPSHRVPHLAAAIAADLGVDAPPASLPPEDAAWAGKVAALLERHAGRAVLTVGAHAPAEVQALVLAANERIGALGTTLQTLEPIAPPADGGLPDLVDAMRGGTVGTLVILDLDPVFAAPGVLDFAGALAAVPTSIHLGTYADATARRSSLHLPLAHALETWSDGRATDGTACIQQPVTRPLYGGIEVHAMLEAWLGRPGRTARHAVRRTWRAPLGLDDGEARWERALHDGYVEGTAAENVPPPSVDAPPATLPEPAEERALEVVFGPDPAVWDGRYANVGWLQELPKPITKLTWGNAALVSPALAERLGLSNGRLVEITAEGRAVRIPVWIVPGQAAETVTLHVGQGRHVIGRLAEMGGTDVNPLRPAGGDVLLGATLEVLDETRELADTQMHGSMEGRDLIRAMPAAEVAGHGAAQAEAGGGEAHHETLHGRIFDYEKPGAEPYAWAMSIDLDTCIGCNACVVGCVAENNIPVVGPEQVRMGREMHWIRVDRYFEGDLDRPKIHFQPVPCMHCEHAPCEIGCPVRATVHGPEGLNQMIYNRCIGTRTCSSYCPYKVRRFNWFDYSQPAAPGEEAVRNPDVTVRARGVMEKCTYCVQRISAARREAKKEDRRIADGEVQTACQTACPTQAIVFGDQNDPASRIARAKDDRRSYALLAETNTRPRTGYRALVVEDTDEEA</sequence>
<dbReference type="InterPro" id="IPR017896">
    <property type="entry name" value="4Fe4S_Fe-S-bd"/>
</dbReference>
<dbReference type="Pfam" id="PF13247">
    <property type="entry name" value="Fer4_11"/>
    <property type="match status" value="1"/>
</dbReference>
<dbReference type="CDD" id="cd02784">
    <property type="entry name" value="MopB_CT_PHLH"/>
    <property type="match status" value="1"/>
</dbReference>
<dbReference type="NCBIfam" id="TIGR04519">
    <property type="entry name" value="MoCo_extend_TAT"/>
    <property type="match status" value="1"/>
</dbReference>
<evidence type="ECO:0000313" key="3">
    <source>
        <dbReference type="Proteomes" id="UP000009881"/>
    </source>
</evidence>
<dbReference type="Gene3D" id="2.40.40.20">
    <property type="match status" value="1"/>
</dbReference>
<gene>
    <name evidence="2" type="ORF">C882_0354</name>
</gene>
<dbReference type="SUPFAM" id="SSF53706">
    <property type="entry name" value="Formate dehydrogenase/DMSO reductase, domains 1-3"/>
    <property type="match status" value="1"/>
</dbReference>
<dbReference type="InterPro" id="IPR009010">
    <property type="entry name" value="Asp_de-COase-like_dom_sf"/>
</dbReference>
<dbReference type="PATRIC" id="fig|1238182.3.peg.2569"/>